<dbReference type="Pfam" id="PF00359">
    <property type="entry name" value="PTS_EIIA_2"/>
    <property type="match status" value="1"/>
</dbReference>
<proteinExistence type="predicted"/>
<dbReference type="RefSeq" id="WP_259200257.1">
    <property type="nucleotide sequence ID" value="NZ_JANUXY010000006.1"/>
</dbReference>
<dbReference type="EMBL" id="JANUXY010000006">
    <property type="protein sequence ID" value="MCS4486738.1"/>
    <property type="molecule type" value="Genomic_DNA"/>
</dbReference>
<reference evidence="3 4" key="1">
    <citation type="journal article" date="2023" name="Int. J. Syst. Evol. Microbiol.">
        <title>Streptococcus sciuri sp. nov., Staphylococcus marylandisciuri sp. nov. and Staphylococcus americanisciuri sp. nov., isolated from faeces of eastern grey squirrel (Sciurus carolinensis).</title>
        <authorList>
            <person name="Volokhov D.V."/>
            <person name="Zagorodnyaya T.A."/>
            <person name="Furtak V.A."/>
            <person name="Nattanmai G."/>
            <person name="Randall L."/>
            <person name="Jose S."/>
            <person name="Gao Y."/>
            <person name="Eisenberg T."/>
            <person name="Delmonte P."/>
            <person name="Blom J."/>
            <person name="Mitchell K.K."/>
        </authorList>
    </citation>
    <scope>NUCLEOTIDE SEQUENCE [LARGE SCALE GENOMIC DNA]</scope>
    <source>
        <strain evidence="3 4">GRT3</strain>
    </source>
</reference>
<dbReference type="PANTHER" id="PTHR47738:SF3">
    <property type="entry name" value="PHOSPHOTRANSFERASE SYSTEM MANNITOL_FRUCTOSE-SPECIFIC IIA DOMAIN CONTAINING PROTEIN"/>
    <property type="match status" value="1"/>
</dbReference>
<gene>
    <name evidence="3" type="ORF">NXS11_07485</name>
</gene>
<keyword evidence="3" id="KW-0762">Sugar transport</keyword>
<comment type="subunit">
    <text evidence="1">Homodimer or homotrimer. Seems to be a monomer when not phosphorylated.</text>
</comment>
<dbReference type="Gene3D" id="3.40.930.10">
    <property type="entry name" value="Mannitol-specific EII, Chain A"/>
    <property type="match status" value="1"/>
</dbReference>
<dbReference type="SUPFAM" id="SSF55804">
    <property type="entry name" value="Phoshotransferase/anion transport protein"/>
    <property type="match status" value="1"/>
</dbReference>
<dbReference type="PROSITE" id="PS51094">
    <property type="entry name" value="PTS_EIIA_TYPE_2"/>
    <property type="match status" value="1"/>
</dbReference>
<evidence type="ECO:0000256" key="1">
    <source>
        <dbReference type="ARBA" id="ARBA00011798"/>
    </source>
</evidence>
<dbReference type="InterPro" id="IPR051541">
    <property type="entry name" value="PTS_SugarTrans_NitroReg"/>
</dbReference>
<keyword evidence="4" id="KW-1185">Reference proteome</keyword>
<sequence>MNHLFAEDTVYVSNKQTQADVFKEVYTDLLKKNLVTEAFLEHLLEREQNYPTGLDLSPVSDRLPNIAIPHTETSFVKTSRIIPIKLQQPITFHNMIKPDTTISVSFLFMILNENSESQAGLLAQIMDFINATDKEALRTFFDLEDTTAIYQFLKQHYHIETSA</sequence>
<protein>
    <submittedName>
        <fullName evidence="3">PTS sugar transporter subunit IIA</fullName>
    </submittedName>
</protein>
<evidence type="ECO:0000313" key="3">
    <source>
        <dbReference type="EMBL" id="MCS4486738.1"/>
    </source>
</evidence>
<comment type="caution">
    <text evidence="3">The sequence shown here is derived from an EMBL/GenBank/DDBJ whole genome shotgun (WGS) entry which is preliminary data.</text>
</comment>
<accession>A0ABT2F2R9</accession>
<dbReference type="InterPro" id="IPR002178">
    <property type="entry name" value="PTS_EIIA_type-2_dom"/>
</dbReference>
<dbReference type="PANTHER" id="PTHR47738">
    <property type="entry name" value="PTS SYSTEM FRUCTOSE-LIKE EIIA COMPONENT-RELATED"/>
    <property type="match status" value="1"/>
</dbReference>
<evidence type="ECO:0000259" key="2">
    <source>
        <dbReference type="PROSITE" id="PS51094"/>
    </source>
</evidence>
<dbReference type="InterPro" id="IPR016152">
    <property type="entry name" value="PTrfase/Anion_transptr"/>
</dbReference>
<name>A0ABT2F2R9_9STAP</name>
<evidence type="ECO:0000313" key="4">
    <source>
        <dbReference type="Proteomes" id="UP001205609"/>
    </source>
</evidence>
<dbReference type="CDD" id="cd00211">
    <property type="entry name" value="PTS_IIA_fru"/>
    <property type="match status" value="1"/>
</dbReference>
<organism evidence="3 4">
    <name type="scientific">Staphylococcus americanisciuri</name>
    <dbReference type="NCBI Taxonomy" id="2973940"/>
    <lineage>
        <taxon>Bacteria</taxon>
        <taxon>Bacillati</taxon>
        <taxon>Bacillota</taxon>
        <taxon>Bacilli</taxon>
        <taxon>Bacillales</taxon>
        <taxon>Staphylococcaceae</taxon>
        <taxon>Staphylococcus</taxon>
    </lineage>
</organism>
<feature type="domain" description="PTS EIIA type-2" evidence="2">
    <location>
        <begin position="2"/>
        <end position="156"/>
    </location>
</feature>
<dbReference type="Proteomes" id="UP001205609">
    <property type="component" value="Unassembled WGS sequence"/>
</dbReference>
<keyword evidence="3" id="KW-0813">Transport</keyword>